<dbReference type="InterPro" id="IPR011059">
    <property type="entry name" value="Metal-dep_hydrolase_composite"/>
</dbReference>
<dbReference type="EMBL" id="JABSOD010000001">
    <property type="protein sequence ID" value="NRQ41179.1"/>
    <property type="molecule type" value="Genomic_DNA"/>
</dbReference>
<dbReference type="SUPFAM" id="SSF51338">
    <property type="entry name" value="Composite domain of metallo-dependent hydrolases"/>
    <property type="match status" value="1"/>
</dbReference>
<feature type="chain" id="PRO_5030661247" evidence="1">
    <location>
        <begin position="25"/>
        <end position="426"/>
    </location>
</feature>
<dbReference type="RefSeq" id="WP_173499425.1">
    <property type="nucleotide sequence ID" value="NZ_JABSOD010000001.1"/>
</dbReference>
<dbReference type="Gene3D" id="3.20.20.140">
    <property type="entry name" value="Metal-dependent hydrolases"/>
    <property type="match status" value="1"/>
</dbReference>
<keyword evidence="1" id="KW-0732">Signal</keyword>
<accession>A0A7Y5AND1</accession>
<dbReference type="SUPFAM" id="SSF51556">
    <property type="entry name" value="Metallo-dependent hydrolases"/>
    <property type="match status" value="1"/>
</dbReference>
<feature type="domain" description="Amidohydrolase-related" evidence="2">
    <location>
        <begin position="76"/>
        <end position="423"/>
    </location>
</feature>
<dbReference type="Proteomes" id="UP000523161">
    <property type="component" value="Unassembled WGS sequence"/>
</dbReference>
<dbReference type="InterPro" id="IPR032466">
    <property type="entry name" value="Metal_Hydrolase"/>
</dbReference>
<feature type="signal peptide" evidence="1">
    <location>
        <begin position="1"/>
        <end position="24"/>
    </location>
</feature>
<dbReference type="Pfam" id="PF01979">
    <property type="entry name" value="Amidohydro_1"/>
    <property type="match status" value="1"/>
</dbReference>
<dbReference type="InterPro" id="IPR051781">
    <property type="entry name" value="Metallo-dep_Hydrolase"/>
</dbReference>
<evidence type="ECO:0000313" key="4">
    <source>
        <dbReference type="Proteomes" id="UP000523161"/>
    </source>
</evidence>
<evidence type="ECO:0000256" key="1">
    <source>
        <dbReference type="SAM" id="SignalP"/>
    </source>
</evidence>
<dbReference type="Gene3D" id="2.30.40.10">
    <property type="entry name" value="Urease, subunit C, domain 1"/>
    <property type="match status" value="1"/>
</dbReference>
<sequence length="426" mass="45716">MKNRLITLSLYLFIAGFSTLPAAAQQLLLTNGTLLDPSDRSSIKQHLLLDHTGILARLDSIPPDFTGQQLDISGKFVIPGLIDMHTHVFGNRAPNSQSETMGPAAAAQVVLQAGVTGFVDLFGNEERLFEHRRLQRSGLIDGADIYTSLSCLTAPGGHCSQFGKTRTIANAQEAKQHIGELAAKHADVIKLVSTIGGRLPSLTPELLKTAAEEAEKHGIRTIVHIHTLADIDSAIAAGVDAITHLPDDGVISADLAQRLAANKLVVIPTLACDTDEYEFMFSNVLQSALAQKVAAERILQGYQKAASEMTPQQKEQAKQRTEKYYQSIKNLVAADVVLLTGTDAGNYGTLQGFSVHREMEKFVAAGLGNWQALASVTSAARQFLAKPTGLQPGAQASLVILHSSPIADIRNSQQIFAVVHQGKLIN</sequence>
<dbReference type="GO" id="GO:0016810">
    <property type="term" value="F:hydrolase activity, acting on carbon-nitrogen (but not peptide) bonds"/>
    <property type="evidence" value="ECO:0007669"/>
    <property type="project" value="InterPro"/>
</dbReference>
<comment type="caution">
    <text evidence="3">The sequence shown here is derived from an EMBL/GenBank/DDBJ whole genome shotgun (WGS) entry which is preliminary data.</text>
</comment>
<reference evidence="3 4" key="1">
    <citation type="submission" date="2020-06" db="EMBL/GenBank/DDBJ databases">
        <title>Rheinheimera sp. nov., a marine bacterium isolated from coastal.</title>
        <authorList>
            <person name="Yu Q."/>
            <person name="Qi Y."/>
            <person name="Pu J."/>
        </authorList>
    </citation>
    <scope>NUCLEOTIDE SEQUENCE [LARGE SCALE GENOMIC DNA]</scope>
    <source>
        <strain evidence="3 4">YQF-2</strain>
    </source>
</reference>
<dbReference type="PANTHER" id="PTHR43135:SF3">
    <property type="entry name" value="ALPHA-D-RIBOSE 1-METHYLPHOSPHONATE 5-TRIPHOSPHATE DIPHOSPHATASE"/>
    <property type="match status" value="1"/>
</dbReference>
<name>A0A7Y5AND1_9GAMM</name>
<dbReference type="AlphaFoldDB" id="A0A7Y5AND1"/>
<gene>
    <name evidence="3" type="ORF">HRH59_01130</name>
</gene>
<dbReference type="InterPro" id="IPR006680">
    <property type="entry name" value="Amidohydro-rel"/>
</dbReference>
<keyword evidence="4" id="KW-1185">Reference proteome</keyword>
<evidence type="ECO:0000313" key="3">
    <source>
        <dbReference type="EMBL" id="NRQ41179.1"/>
    </source>
</evidence>
<evidence type="ECO:0000259" key="2">
    <source>
        <dbReference type="Pfam" id="PF01979"/>
    </source>
</evidence>
<organism evidence="3 4">
    <name type="scientific">Rheinheimera lutimaris</name>
    <dbReference type="NCBI Taxonomy" id="2740584"/>
    <lineage>
        <taxon>Bacteria</taxon>
        <taxon>Pseudomonadati</taxon>
        <taxon>Pseudomonadota</taxon>
        <taxon>Gammaproteobacteria</taxon>
        <taxon>Chromatiales</taxon>
        <taxon>Chromatiaceae</taxon>
        <taxon>Rheinheimera</taxon>
    </lineage>
</organism>
<proteinExistence type="predicted"/>
<dbReference type="PANTHER" id="PTHR43135">
    <property type="entry name" value="ALPHA-D-RIBOSE 1-METHYLPHOSPHONATE 5-TRIPHOSPHATE DIPHOSPHATASE"/>
    <property type="match status" value="1"/>
</dbReference>
<protein>
    <submittedName>
        <fullName evidence="3">Amidohydrolase family protein</fullName>
    </submittedName>
</protein>
<keyword evidence="3" id="KW-0378">Hydrolase</keyword>